<feature type="region of interest" description="Disordered" evidence="1">
    <location>
        <begin position="107"/>
        <end position="127"/>
    </location>
</feature>
<proteinExistence type="predicted"/>
<sequence length="127" mass="14307">MAALARVDLPESQKDELLDQQKEHFKFFRELPDTSKVCRICALNGAVYVAWKIPGLCRSMIHNFMHRPLSGKSPALHRTFIHFFFNSMALLALSPSFSSFCILFPDTSRSSPGESLLETLESSAGER</sequence>
<gene>
    <name evidence="2" type="ORF">B0H17DRAFT_517450</name>
</gene>
<dbReference type="AlphaFoldDB" id="A0AAD7M9V4"/>
<keyword evidence="3" id="KW-1185">Reference proteome</keyword>
<reference evidence="2" key="1">
    <citation type="submission" date="2023-03" db="EMBL/GenBank/DDBJ databases">
        <title>Massive genome expansion in bonnet fungi (Mycena s.s.) driven by repeated elements and novel gene families across ecological guilds.</title>
        <authorList>
            <consortium name="Lawrence Berkeley National Laboratory"/>
            <person name="Harder C.B."/>
            <person name="Miyauchi S."/>
            <person name="Viragh M."/>
            <person name="Kuo A."/>
            <person name="Thoen E."/>
            <person name="Andreopoulos B."/>
            <person name="Lu D."/>
            <person name="Skrede I."/>
            <person name="Drula E."/>
            <person name="Henrissat B."/>
            <person name="Morin E."/>
            <person name="Kohler A."/>
            <person name="Barry K."/>
            <person name="LaButti K."/>
            <person name="Morin E."/>
            <person name="Salamov A."/>
            <person name="Lipzen A."/>
            <person name="Mereny Z."/>
            <person name="Hegedus B."/>
            <person name="Baldrian P."/>
            <person name="Stursova M."/>
            <person name="Weitz H."/>
            <person name="Taylor A."/>
            <person name="Grigoriev I.V."/>
            <person name="Nagy L.G."/>
            <person name="Martin F."/>
            <person name="Kauserud H."/>
        </authorList>
    </citation>
    <scope>NUCLEOTIDE SEQUENCE</scope>
    <source>
        <strain evidence="2">CBHHK067</strain>
    </source>
</reference>
<evidence type="ECO:0000313" key="2">
    <source>
        <dbReference type="EMBL" id="KAJ7707416.1"/>
    </source>
</evidence>
<accession>A0AAD7M9V4</accession>
<dbReference type="EMBL" id="JARKIE010000005">
    <property type="protein sequence ID" value="KAJ7707416.1"/>
    <property type="molecule type" value="Genomic_DNA"/>
</dbReference>
<protein>
    <submittedName>
        <fullName evidence="2">Uncharacterized protein</fullName>
    </submittedName>
</protein>
<comment type="caution">
    <text evidence="2">The sequence shown here is derived from an EMBL/GenBank/DDBJ whole genome shotgun (WGS) entry which is preliminary data.</text>
</comment>
<evidence type="ECO:0000256" key="1">
    <source>
        <dbReference type="SAM" id="MobiDB-lite"/>
    </source>
</evidence>
<organism evidence="2 3">
    <name type="scientific">Mycena rosella</name>
    <name type="common">Pink bonnet</name>
    <name type="synonym">Agaricus rosellus</name>
    <dbReference type="NCBI Taxonomy" id="1033263"/>
    <lineage>
        <taxon>Eukaryota</taxon>
        <taxon>Fungi</taxon>
        <taxon>Dikarya</taxon>
        <taxon>Basidiomycota</taxon>
        <taxon>Agaricomycotina</taxon>
        <taxon>Agaricomycetes</taxon>
        <taxon>Agaricomycetidae</taxon>
        <taxon>Agaricales</taxon>
        <taxon>Marasmiineae</taxon>
        <taxon>Mycenaceae</taxon>
        <taxon>Mycena</taxon>
    </lineage>
</organism>
<evidence type="ECO:0000313" key="3">
    <source>
        <dbReference type="Proteomes" id="UP001221757"/>
    </source>
</evidence>
<name>A0AAD7M9V4_MYCRO</name>
<dbReference type="Proteomes" id="UP001221757">
    <property type="component" value="Unassembled WGS sequence"/>
</dbReference>